<dbReference type="Proteomes" id="UP000662931">
    <property type="component" value="Chromosome 1"/>
</dbReference>
<accession>A0A875RWY8</accession>
<dbReference type="InterPro" id="IPR009644">
    <property type="entry name" value="FKTN/MNN4/W02B3.4-1"/>
</dbReference>
<dbReference type="GeneID" id="62193728"/>
<keyword evidence="3" id="KW-1133">Transmembrane helix</keyword>
<feature type="domain" description="LicD/FKTN/FKRP nucleotidyltransferase" evidence="5">
    <location>
        <begin position="394"/>
        <end position="520"/>
    </location>
</feature>
<keyword evidence="4" id="KW-0472">Membrane</keyword>
<evidence type="ECO:0000313" key="7">
    <source>
        <dbReference type="Proteomes" id="UP000662931"/>
    </source>
</evidence>
<gene>
    <name evidence="6" type="ORF">FOA43_000327</name>
</gene>
<evidence type="ECO:0000313" key="6">
    <source>
        <dbReference type="EMBL" id="QPG73023.1"/>
    </source>
</evidence>
<dbReference type="Pfam" id="PF04991">
    <property type="entry name" value="LicD"/>
    <property type="match status" value="2"/>
</dbReference>
<dbReference type="InterPro" id="IPR007074">
    <property type="entry name" value="LicD/FKTN/FKRP_NTP_transf"/>
</dbReference>
<reference evidence="6" key="1">
    <citation type="submission" date="2020-10" db="EMBL/GenBank/DDBJ databases">
        <authorList>
            <person name="Roach M.J.R."/>
        </authorList>
    </citation>
    <scope>NUCLEOTIDE SEQUENCE</scope>
    <source>
        <strain evidence="6">CBS 1945</strain>
    </source>
</reference>
<keyword evidence="2" id="KW-0812">Transmembrane</keyword>
<dbReference type="GO" id="GO:0016020">
    <property type="term" value="C:membrane"/>
    <property type="evidence" value="ECO:0007669"/>
    <property type="project" value="UniProtKB-SubCell"/>
</dbReference>
<dbReference type="PANTHER" id="PTHR15407">
    <property type="entry name" value="FUKUTIN-RELATED"/>
    <property type="match status" value="1"/>
</dbReference>
<evidence type="ECO:0000259" key="5">
    <source>
        <dbReference type="Pfam" id="PF04991"/>
    </source>
</evidence>
<proteinExistence type="predicted"/>
<dbReference type="GO" id="GO:0009100">
    <property type="term" value="P:glycoprotein metabolic process"/>
    <property type="evidence" value="ECO:0007669"/>
    <property type="project" value="UniProtKB-ARBA"/>
</dbReference>
<keyword evidence="7" id="KW-1185">Reference proteome</keyword>
<dbReference type="RefSeq" id="XP_038776588.1">
    <property type="nucleotide sequence ID" value="XM_038920660.1"/>
</dbReference>
<dbReference type="PANTHER" id="PTHR15407:SF28">
    <property type="entry name" value="RIBITOL-5-PHOSPHATE TRANSFERASE FKTN"/>
    <property type="match status" value="1"/>
</dbReference>
<dbReference type="AlphaFoldDB" id="A0A875RWY8"/>
<dbReference type="KEGG" id="bnn:FOA43_000327"/>
<evidence type="ECO:0000256" key="4">
    <source>
        <dbReference type="ARBA" id="ARBA00023136"/>
    </source>
</evidence>
<comment type="subcellular location">
    <subcellularLocation>
        <location evidence="1">Membrane</location>
        <topology evidence="1">Single-pass membrane protein</topology>
    </subcellularLocation>
</comment>
<evidence type="ECO:0000256" key="3">
    <source>
        <dbReference type="ARBA" id="ARBA00022989"/>
    </source>
</evidence>
<sequence>MEVMAQWEYHNPPNDIDAEDILKVLALSQKRIATLNLGYSNLPLSGYQKPGEKNTMFDPRLPAALYIAKMSQHIEEQQSDLLDVDFKLQFSWKDWTDFDKRLLPSEEYLQWHEGYPIQDCEQFVSETGFSVSPNCVDLSPSEIKHLFNPMYPRFKMTRPADPRIARDARVLIASTFLYHSFDAPERILFVDSGRDSVVSIRTTDSTNRMSLLKQMSYEYLNMDSTVSETAGISLSEQVGRLFSDLEKCKLVSEADELDEFRIIKISDEKLNQPIELPRATFDWEKDTSKLQASIDENLSQFEESCKKTPNAPECDPDKAVGIKMTHHIKDALVKYGNNKFPKHFHEAGYTPKGNDNGAHFDWRFIGSRALSEYESTSGLHKLMRSWLRMTRILGVDTWIAHGSLLGFYFNGLILNWDFDHDVQVTEESLILLGRDFNQSLVVDISPGSSDQPQLSDMGTGEFFIDVGSSIYHREKGNGNNAIDARFIDIHTGMFIDITALAITKSKPSSKSMGNNLSKEYAKFLIQNKLTTNDYGDFLSDRNNHHYSMNEISPLIPTLFEGEQVFIRQGIMNILSREYMNYKKNTGFQGHTWRTRYRSWISDEICNHLDHEGNSCSTNPEVLLDDRFQRNYISLHMKEKQILDQADHEEIRREPATIKAYPEVLRPDAVLMKIAKERLH</sequence>
<dbReference type="EMBL" id="CP064812">
    <property type="protein sequence ID" value="QPG73023.1"/>
    <property type="molecule type" value="Genomic_DNA"/>
</dbReference>
<dbReference type="OrthoDB" id="444255at2759"/>
<feature type="domain" description="LicD/FKTN/FKRP nucleotidyltransferase" evidence="5">
    <location>
        <begin position="525"/>
        <end position="578"/>
    </location>
</feature>
<organism evidence="6 7">
    <name type="scientific">Eeniella nana</name>
    <name type="common">Yeast</name>
    <name type="synonym">Brettanomyces nanus</name>
    <dbReference type="NCBI Taxonomy" id="13502"/>
    <lineage>
        <taxon>Eukaryota</taxon>
        <taxon>Fungi</taxon>
        <taxon>Dikarya</taxon>
        <taxon>Ascomycota</taxon>
        <taxon>Saccharomycotina</taxon>
        <taxon>Pichiomycetes</taxon>
        <taxon>Pichiales</taxon>
        <taxon>Pichiaceae</taxon>
        <taxon>Brettanomyces</taxon>
    </lineage>
</organism>
<name>A0A875RWY8_EENNA</name>
<evidence type="ECO:0000256" key="1">
    <source>
        <dbReference type="ARBA" id="ARBA00004167"/>
    </source>
</evidence>
<protein>
    <recommendedName>
        <fullName evidence="5">LicD/FKTN/FKRP nucleotidyltransferase domain-containing protein</fullName>
    </recommendedName>
</protein>
<evidence type="ECO:0000256" key="2">
    <source>
        <dbReference type="ARBA" id="ARBA00022692"/>
    </source>
</evidence>